<feature type="compositionally biased region" description="Low complexity" evidence="1">
    <location>
        <begin position="188"/>
        <end position="198"/>
    </location>
</feature>
<dbReference type="Proteomes" id="UP001177744">
    <property type="component" value="Unassembled WGS sequence"/>
</dbReference>
<keyword evidence="3" id="KW-1185">Reference proteome</keyword>
<reference evidence="2" key="1">
    <citation type="submission" date="2023-06" db="EMBL/GenBank/DDBJ databases">
        <title>Reference genome for the Northern bat (Eptesicus nilssonii), a most northern bat species.</title>
        <authorList>
            <person name="Laine V.N."/>
            <person name="Pulliainen A.T."/>
            <person name="Lilley T.M."/>
        </authorList>
    </citation>
    <scope>NUCLEOTIDE SEQUENCE</scope>
    <source>
        <strain evidence="2">BLF_Eptnil</strain>
        <tissue evidence="2">Kidney</tissue>
    </source>
</reference>
<proteinExistence type="predicted"/>
<evidence type="ECO:0000313" key="2">
    <source>
        <dbReference type="EMBL" id="KAK1340940.1"/>
    </source>
</evidence>
<organism evidence="2 3">
    <name type="scientific">Cnephaeus nilssonii</name>
    <name type="common">Northern bat</name>
    <name type="synonym">Eptesicus nilssonii</name>
    <dbReference type="NCBI Taxonomy" id="3371016"/>
    <lineage>
        <taxon>Eukaryota</taxon>
        <taxon>Metazoa</taxon>
        <taxon>Chordata</taxon>
        <taxon>Craniata</taxon>
        <taxon>Vertebrata</taxon>
        <taxon>Euteleostomi</taxon>
        <taxon>Mammalia</taxon>
        <taxon>Eutheria</taxon>
        <taxon>Laurasiatheria</taxon>
        <taxon>Chiroptera</taxon>
        <taxon>Yangochiroptera</taxon>
        <taxon>Vespertilionidae</taxon>
        <taxon>Cnephaeus</taxon>
    </lineage>
</organism>
<protein>
    <submittedName>
        <fullName evidence="2">Uncharacterized protein</fullName>
    </submittedName>
</protein>
<feature type="compositionally biased region" description="Basic and acidic residues" evidence="1">
    <location>
        <begin position="1"/>
        <end position="10"/>
    </location>
</feature>
<feature type="region of interest" description="Disordered" evidence="1">
    <location>
        <begin position="1"/>
        <end position="55"/>
    </location>
</feature>
<dbReference type="EMBL" id="JAULJE010000007">
    <property type="protein sequence ID" value="KAK1340940.1"/>
    <property type="molecule type" value="Genomic_DNA"/>
</dbReference>
<feature type="region of interest" description="Disordered" evidence="1">
    <location>
        <begin position="166"/>
        <end position="198"/>
    </location>
</feature>
<feature type="region of interest" description="Disordered" evidence="1">
    <location>
        <begin position="231"/>
        <end position="273"/>
    </location>
</feature>
<accession>A0AA40I1M0</accession>
<comment type="caution">
    <text evidence="2">The sequence shown here is derived from an EMBL/GenBank/DDBJ whole genome shotgun (WGS) entry which is preliminary data.</text>
</comment>
<gene>
    <name evidence="2" type="ORF">QTO34_017339</name>
</gene>
<sequence length="302" mass="32606">MLLQDKDAKDCQQTPSSYKGGRSYKEADATTEAGTDSSSQPSEGTKPADNLSQTSSLQNCNLETLTFVSYRPSTYLHHSTITILEAGKSKTKVPTGSVSREDEFPKMDFFSLCLLKAEGWASPLIPHARGAGQCKGAELLKEPQLLIGHGERRWWDPVGGGVEGGAQWTRERPTGARGRQTQASLEPSAASAQSFARAQRLRGRAETYSRPERRKWAAYILPPGAFPVLLGGRHRPRGPGPRPGAWPRGDWEGAPGALSPGGQLGAEDPRPPQTSIVSFLSQLSPVVRTMQRFGGRGGSLSR</sequence>
<feature type="compositionally biased region" description="Polar residues" evidence="1">
    <location>
        <begin position="32"/>
        <end position="43"/>
    </location>
</feature>
<evidence type="ECO:0000313" key="3">
    <source>
        <dbReference type="Proteomes" id="UP001177744"/>
    </source>
</evidence>
<dbReference type="AlphaFoldDB" id="A0AA40I1M0"/>
<evidence type="ECO:0000256" key="1">
    <source>
        <dbReference type="SAM" id="MobiDB-lite"/>
    </source>
</evidence>
<name>A0AA40I1M0_CNENI</name>